<proteinExistence type="predicted"/>
<keyword evidence="4" id="KW-1185">Reference proteome</keyword>
<dbReference type="EMBL" id="CP072754">
    <property type="protein sequence ID" value="QUC19066.1"/>
    <property type="molecule type" value="Genomic_DNA"/>
</dbReference>
<dbReference type="AlphaFoldDB" id="A0A8E5MGP0"/>
<dbReference type="InterPro" id="IPR051905">
    <property type="entry name" value="S_pombe_Mam3/Map4"/>
</dbReference>
<comment type="subcellular location">
    <subcellularLocation>
        <location evidence="1">Cell surface</location>
    </subcellularLocation>
</comment>
<evidence type="ECO:0000256" key="1">
    <source>
        <dbReference type="ARBA" id="ARBA00004241"/>
    </source>
</evidence>
<dbReference type="PANTHER" id="PTHR31492:SF14">
    <property type="entry name" value="M CELL-TYPE AGGLUTINATION PROTEIN MAM3-RELATED"/>
    <property type="match status" value="1"/>
</dbReference>
<name>A0A8E5MGP0_USTVR</name>
<evidence type="ECO:0000313" key="3">
    <source>
        <dbReference type="EMBL" id="QUC19066.1"/>
    </source>
</evidence>
<dbReference type="GeneID" id="66064085"/>
<accession>A0A8E5MGP0</accession>
<dbReference type="InterPro" id="IPR018871">
    <property type="entry name" value="GLEYA_adhesin_domain"/>
</dbReference>
<dbReference type="PROSITE" id="PS51820">
    <property type="entry name" value="PA14"/>
    <property type="match status" value="1"/>
</dbReference>
<sequence>MTPLSSLGGYVTVTQAFNGSITIPTTITLPPSGTNPGSVVIITPTGSTGVSYITVTQLLSGSLTVPTTVTVPPSGTNPGSVVIVTPTGSNSLITSVPYVTLTLGVYGIAGTTTITILPYGTSPGTIMIQTPVAQPTGPYTTITQGVLGLLSTTTITIPPTGTSLGTIIIETPATFTPTATGPYITITQAVLGLNSTATITIPPTGTIPGTIIIETPPAAVTGPYVTITQAVIGLTGILTITIPPIGTAPGTILIETPPASYVTITQPLTGNRTEATTFTLPASGTFPGTVFIQTPMPSYVPSYVTTVIPFNGTVVAPTTITIPPTGTMPGTVVIQTPPGACTAIPTACILQYNSLINVDLYSDPYYDPVRSFFNGGTGAGPDYYFSQKPLQRGIGNSLTLPRTTNISPNPGARVYYAGMTIPADNFTLVWTGYYYARTTGVYRFCVNDVDDVDFLYMGSDTAFPCGSPYSPPRGARALLGSTCCYVGGAQICSSITLFAGYFYPIRSVFGNYVSNSALNLLVSTPGAGFTTDVSRNIFAANC</sequence>
<dbReference type="Proteomes" id="UP000027002">
    <property type="component" value="Chromosome 2"/>
</dbReference>
<dbReference type="KEGG" id="uvi:66064085"/>
<dbReference type="RefSeq" id="XP_042996739.1">
    <property type="nucleotide sequence ID" value="XM_043140805.1"/>
</dbReference>
<protein>
    <recommendedName>
        <fullName evidence="2">PA14 domain-containing protein</fullName>
    </recommendedName>
</protein>
<evidence type="ECO:0000259" key="2">
    <source>
        <dbReference type="PROSITE" id="PS51820"/>
    </source>
</evidence>
<dbReference type="Pfam" id="PF10528">
    <property type="entry name" value="GLEYA"/>
    <property type="match status" value="1"/>
</dbReference>
<organism evidence="3 4">
    <name type="scientific">Ustilaginoidea virens</name>
    <name type="common">Rice false smut fungus</name>
    <name type="synonym">Villosiclava virens</name>
    <dbReference type="NCBI Taxonomy" id="1159556"/>
    <lineage>
        <taxon>Eukaryota</taxon>
        <taxon>Fungi</taxon>
        <taxon>Dikarya</taxon>
        <taxon>Ascomycota</taxon>
        <taxon>Pezizomycotina</taxon>
        <taxon>Sordariomycetes</taxon>
        <taxon>Hypocreomycetidae</taxon>
        <taxon>Hypocreales</taxon>
        <taxon>Clavicipitaceae</taxon>
        <taxon>Ustilaginoidea</taxon>
    </lineage>
</organism>
<evidence type="ECO:0000313" key="4">
    <source>
        <dbReference type="Proteomes" id="UP000027002"/>
    </source>
</evidence>
<gene>
    <name evidence="3" type="ORF">UV8b_03307</name>
</gene>
<feature type="domain" description="PA14" evidence="2">
    <location>
        <begin position="374"/>
        <end position="536"/>
    </location>
</feature>
<dbReference type="PANTHER" id="PTHR31492">
    <property type="entry name" value="M CELL-TYPE AGGLUTINATION PROTEIN MAM3-RELATED"/>
    <property type="match status" value="1"/>
</dbReference>
<dbReference type="InterPro" id="IPR037524">
    <property type="entry name" value="PA14/GLEYA"/>
</dbReference>
<dbReference type="GO" id="GO:0009986">
    <property type="term" value="C:cell surface"/>
    <property type="evidence" value="ECO:0007669"/>
    <property type="project" value="UniProtKB-SubCell"/>
</dbReference>
<reference evidence="3" key="1">
    <citation type="submission" date="2020-03" db="EMBL/GenBank/DDBJ databases">
        <title>A mixture of massive structural variations and highly conserved coding sequences in Ustilaginoidea virens genome.</title>
        <authorList>
            <person name="Zhang K."/>
            <person name="Zhao Z."/>
            <person name="Zhang Z."/>
            <person name="Li Y."/>
            <person name="Hsiang T."/>
            <person name="Sun W."/>
        </authorList>
    </citation>
    <scope>NUCLEOTIDE SEQUENCE</scope>
    <source>
        <strain evidence="3">UV-8b</strain>
    </source>
</reference>
<dbReference type="Gene3D" id="2.60.120.1560">
    <property type="match status" value="1"/>
</dbReference>
<dbReference type="OrthoDB" id="4792629at2759"/>